<comment type="PTM">
    <text evidence="6">Carboxylation allows a single lysine to coordinate two nickel ions.</text>
</comment>
<organism evidence="14 15">
    <name type="scientific">Streptomyces koyangensis</name>
    <dbReference type="NCBI Taxonomy" id="188770"/>
    <lineage>
        <taxon>Bacteria</taxon>
        <taxon>Bacillati</taxon>
        <taxon>Actinomycetota</taxon>
        <taxon>Actinomycetes</taxon>
        <taxon>Kitasatosporales</taxon>
        <taxon>Streptomycetaceae</taxon>
        <taxon>Streptomyces</taxon>
        <taxon>Streptomyces aurantiacus group</taxon>
    </lineage>
</organism>
<dbReference type="InterPro" id="IPR006680">
    <property type="entry name" value="Amidohydro-rel"/>
</dbReference>
<protein>
    <recommendedName>
        <fullName evidence="6">Urease subunit alpha</fullName>
        <ecNumber evidence="6">3.5.1.5</ecNumber>
    </recommendedName>
    <alternativeName>
        <fullName evidence="6">Urea amidohydrolase subunit alpha</fullName>
    </alternativeName>
</protein>
<evidence type="ECO:0000256" key="8">
    <source>
        <dbReference type="PIRSR" id="PIRSR611612-51"/>
    </source>
</evidence>
<evidence type="ECO:0000256" key="7">
    <source>
        <dbReference type="PIRSR" id="PIRSR611612-50"/>
    </source>
</evidence>
<gene>
    <name evidence="6" type="primary">ureC</name>
    <name evidence="14" type="ORF">D0C37_08065</name>
</gene>
<dbReference type="RefSeq" id="WP_117349023.1">
    <property type="nucleotide sequence ID" value="NZ_CP031742.1"/>
</dbReference>
<dbReference type="Gene3D" id="2.30.40.10">
    <property type="entry name" value="Urease, subunit C, domain 1"/>
    <property type="match status" value="1"/>
</dbReference>
<comment type="pathway">
    <text evidence="1 6">Nitrogen metabolism; urea degradation; CO(2) and NH(3) from urea (urease route): step 1/1.</text>
</comment>
<evidence type="ECO:0000256" key="6">
    <source>
        <dbReference type="HAMAP-Rule" id="MF_01953"/>
    </source>
</evidence>
<dbReference type="PRINTS" id="PR01752">
    <property type="entry name" value="UREASE"/>
</dbReference>
<dbReference type="PANTHER" id="PTHR43440">
    <property type="entry name" value="UREASE"/>
    <property type="match status" value="1"/>
</dbReference>
<dbReference type="GeneID" id="300114147"/>
<evidence type="ECO:0000256" key="1">
    <source>
        <dbReference type="ARBA" id="ARBA00004897"/>
    </source>
</evidence>
<keyword evidence="2 6" id="KW-0533">Nickel</keyword>
<dbReference type="GO" id="GO:0009039">
    <property type="term" value="F:urease activity"/>
    <property type="evidence" value="ECO:0007669"/>
    <property type="project" value="UniProtKB-UniRule"/>
</dbReference>
<feature type="binding site" evidence="6 8">
    <location>
        <position position="172"/>
    </location>
    <ligand>
        <name>Ni(2+)</name>
        <dbReference type="ChEBI" id="CHEBI:49786"/>
        <label>1</label>
    </ligand>
</feature>
<keyword evidence="4 6" id="KW-0378">Hydrolase</keyword>
<feature type="binding site" evidence="6 8">
    <location>
        <position position="307"/>
    </location>
    <ligand>
        <name>Ni(2+)</name>
        <dbReference type="ChEBI" id="CHEBI:49786"/>
        <label>2</label>
    </ligand>
</feature>
<dbReference type="InterPro" id="IPR011612">
    <property type="entry name" value="Urease_alpha_N_dom"/>
</dbReference>
<name>A0A385D856_9ACTN</name>
<keyword evidence="3 6" id="KW-0479">Metal-binding</keyword>
<keyword evidence="6 10" id="KW-0963">Cytoplasm</keyword>
<feature type="region of interest" description="Disordered" evidence="12">
    <location>
        <begin position="1"/>
        <end position="40"/>
    </location>
</feature>
<dbReference type="InterPro" id="IPR050112">
    <property type="entry name" value="Urease_alpha_subunit"/>
</dbReference>
<dbReference type="InterPro" id="IPR005848">
    <property type="entry name" value="Urease_asu"/>
</dbReference>
<dbReference type="AlphaFoldDB" id="A0A385D856"/>
<feature type="binding site" description="via carbamate group" evidence="6 8">
    <location>
        <position position="252"/>
    </location>
    <ligand>
        <name>Ni(2+)</name>
        <dbReference type="ChEBI" id="CHEBI:49786"/>
        <label>2</label>
    </ligand>
</feature>
<dbReference type="NCBIfam" id="NF009686">
    <property type="entry name" value="PRK13207.1"/>
    <property type="match status" value="1"/>
</dbReference>
<feature type="domain" description="Urease" evidence="13">
    <location>
        <begin position="167"/>
        <end position="600"/>
    </location>
</feature>
<dbReference type="GO" id="GO:0043419">
    <property type="term" value="P:urea catabolic process"/>
    <property type="evidence" value="ECO:0007669"/>
    <property type="project" value="UniProtKB-UniRule"/>
</dbReference>
<feature type="binding site" description="via carbamate group" evidence="6 8">
    <location>
        <position position="252"/>
    </location>
    <ligand>
        <name>Ni(2+)</name>
        <dbReference type="ChEBI" id="CHEBI:49786"/>
        <label>1</label>
    </ligand>
</feature>
<dbReference type="InterPro" id="IPR029754">
    <property type="entry name" value="Urease_Ni-bd"/>
</dbReference>
<dbReference type="SUPFAM" id="SSF51338">
    <property type="entry name" value="Composite domain of metallo-dependent hydrolases"/>
    <property type="match status" value="1"/>
</dbReference>
<dbReference type="Pfam" id="PF01979">
    <property type="entry name" value="Amidohydro_1"/>
    <property type="match status" value="1"/>
</dbReference>
<dbReference type="PROSITE" id="PS51368">
    <property type="entry name" value="UREASE_3"/>
    <property type="match status" value="1"/>
</dbReference>
<dbReference type="InterPro" id="IPR032466">
    <property type="entry name" value="Metal_Hydrolase"/>
</dbReference>
<comment type="subunit">
    <text evidence="6">May form a heterohexamer of 3 UreC (alpha) and 3 UreAB (gamma/beta) subunits. May also form a heterotrimer of UreA (gamma), UreB (beta) and UreC (alpha) subunits. Three heterotrimers associate to form the active enzyme.</text>
</comment>
<evidence type="ECO:0000256" key="3">
    <source>
        <dbReference type="ARBA" id="ARBA00022723"/>
    </source>
</evidence>
<evidence type="ECO:0000256" key="11">
    <source>
        <dbReference type="RuleBase" id="RU004158"/>
    </source>
</evidence>
<comment type="subcellular location">
    <subcellularLocation>
        <location evidence="6 10">Cytoplasm</location>
    </subcellularLocation>
</comment>
<feature type="binding site" evidence="6 10">
    <location>
        <position position="254"/>
    </location>
    <ligand>
        <name>substrate</name>
    </ligand>
</feature>
<dbReference type="HAMAP" id="MF_01953">
    <property type="entry name" value="Urease_alpha"/>
    <property type="match status" value="1"/>
</dbReference>
<dbReference type="SUPFAM" id="SSF51556">
    <property type="entry name" value="Metallo-dependent hydrolases"/>
    <property type="match status" value="1"/>
</dbReference>
<dbReference type="KEGG" id="sky:D0C37_08065"/>
<comment type="catalytic activity">
    <reaction evidence="5 6">
        <text>urea + 2 H2O + H(+) = hydrogencarbonate + 2 NH4(+)</text>
        <dbReference type="Rhea" id="RHEA:20557"/>
        <dbReference type="ChEBI" id="CHEBI:15377"/>
        <dbReference type="ChEBI" id="CHEBI:15378"/>
        <dbReference type="ChEBI" id="CHEBI:16199"/>
        <dbReference type="ChEBI" id="CHEBI:17544"/>
        <dbReference type="ChEBI" id="CHEBI:28938"/>
        <dbReference type="EC" id="3.5.1.5"/>
    </reaction>
</comment>
<evidence type="ECO:0000256" key="12">
    <source>
        <dbReference type="SAM" id="MobiDB-lite"/>
    </source>
</evidence>
<feature type="active site" description="Proton donor" evidence="6 9">
    <location>
        <position position="355"/>
    </location>
</feature>
<feature type="binding site" evidence="6 8">
    <location>
        <position position="281"/>
    </location>
    <ligand>
        <name>Ni(2+)</name>
        <dbReference type="ChEBI" id="CHEBI:49786"/>
        <label>2</label>
    </ligand>
</feature>
<comment type="similarity">
    <text evidence="6 11">Belongs to the metallo-dependent hydrolases superfamily. Urease alpha subunit family.</text>
</comment>
<dbReference type="InterPro" id="IPR017951">
    <property type="entry name" value="Urease_asu_c"/>
</dbReference>
<feature type="modified residue" description="N6-carboxylysine" evidence="6 7">
    <location>
        <position position="252"/>
    </location>
</feature>
<dbReference type="Gene3D" id="3.20.20.140">
    <property type="entry name" value="Metal-dependent hydrolases"/>
    <property type="match status" value="1"/>
</dbReference>
<evidence type="ECO:0000256" key="9">
    <source>
        <dbReference type="PIRSR" id="PIRSR611612-52"/>
    </source>
</evidence>
<evidence type="ECO:0000256" key="2">
    <source>
        <dbReference type="ARBA" id="ARBA00022596"/>
    </source>
</evidence>
<dbReference type="Pfam" id="PF00449">
    <property type="entry name" value="Urease_alpha"/>
    <property type="match status" value="1"/>
</dbReference>
<dbReference type="PANTHER" id="PTHR43440:SF1">
    <property type="entry name" value="UREASE"/>
    <property type="match status" value="1"/>
</dbReference>
<feature type="binding site" evidence="6 8">
    <location>
        <position position="395"/>
    </location>
    <ligand>
        <name>Ni(2+)</name>
        <dbReference type="ChEBI" id="CHEBI:49786"/>
        <label>1</label>
    </ligand>
</feature>
<dbReference type="GO" id="GO:0005737">
    <property type="term" value="C:cytoplasm"/>
    <property type="evidence" value="ECO:0007669"/>
    <property type="project" value="UniProtKB-SubCell"/>
</dbReference>
<dbReference type="GO" id="GO:0016151">
    <property type="term" value="F:nickel cation binding"/>
    <property type="evidence" value="ECO:0007669"/>
    <property type="project" value="UniProtKB-UniRule"/>
</dbReference>
<comment type="cofactor">
    <cofactor evidence="6 8">
        <name>Ni cation</name>
        <dbReference type="ChEBI" id="CHEBI:25516"/>
    </cofactor>
    <text evidence="6 8">Binds 2 nickel ions per subunit.</text>
</comment>
<evidence type="ECO:0000256" key="10">
    <source>
        <dbReference type="PROSITE-ProRule" id="PRU00700"/>
    </source>
</evidence>
<dbReference type="PROSITE" id="PS01120">
    <property type="entry name" value="UREASE_1"/>
    <property type="match status" value="1"/>
</dbReference>
<reference evidence="14 15" key="1">
    <citation type="submission" date="2018-08" db="EMBL/GenBank/DDBJ databases">
        <authorList>
            <person name="Ferrada E.E."/>
            <person name="Latorre B.A."/>
        </authorList>
    </citation>
    <scope>NUCLEOTIDE SEQUENCE [LARGE SCALE GENOMIC DNA]</scope>
    <source>
        <strain evidence="14 15">VK-A60T</strain>
    </source>
</reference>
<accession>A0A385D856</accession>
<comment type="PTM">
    <text evidence="7">Carbamylation allows a single lysine to coordinate two nickel ions.</text>
</comment>
<dbReference type="InterPro" id="IPR011059">
    <property type="entry name" value="Metal-dep_hydrolase_composite"/>
</dbReference>
<dbReference type="Proteomes" id="UP000259636">
    <property type="component" value="Chromosome"/>
</dbReference>
<dbReference type="UniPathway" id="UPA00258">
    <property type="reaction ID" value="UER00370"/>
</dbReference>
<dbReference type="EMBL" id="CP031742">
    <property type="protein sequence ID" value="AXQ54555.1"/>
    <property type="molecule type" value="Genomic_DNA"/>
</dbReference>
<dbReference type="EC" id="3.5.1.5" evidence="6"/>
<feature type="binding site" evidence="6 8">
    <location>
        <position position="174"/>
    </location>
    <ligand>
        <name>Ni(2+)</name>
        <dbReference type="ChEBI" id="CHEBI:49786"/>
        <label>1</label>
    </ligand>
</feature>
<evidence type="ECO:0000256" key="4">
    <source>
        <dbReference type="ARBA" id="ARBA00022801"/>
    </source>
</evidence>
<evidence type="ECO:0000313" key="14">
    <source>
        <dbReference type="EMBL" id="AXQ54555.1"/>
    </source>
</evidence>
<evidence type="ECO:0000256" key="5">
    <source>
        <dbReference type="ARBA" id="ARBA00047778"/>
    </source>
</evidence>
<sequence length="600" mass="62724">MSHPADPALPDDFTPRPRAFPHLARTPHGRRTAPDEAATASDAHAYAAVHGPRAGDRVRLGDTGLTVRVEADAQRAGDEFLAGFGKTARDGLHLRAAAVRETCDLVISNVLVIDAVLGIRKVSIGVREGRIHAVGRAGNPDTLDGVDVVVGTGTTIVSGEGLIATAGAIDTHVHLLSPRVMEASLASGVTTIIGQEFGPVWGVGVNSPWALRHAFAAFDAWPVNIGFLARGSSSHAAPLVEALAEGGACGFKVHEDMGAHTRALDTALRVAEEYDVQVALHSDGLNECLSVEDTLQVLDGRTIHAFHIEGCGGGHVPDVLRMAGVPNVIGSSTNPTLPFGRDAVAEHYGMIVSVHDLKPELPGDAAMARDRIRESTMGAEDVLHDLGAIGITSSDAQGMGRAGETIRRTLQLAAKMKRERGPLDGDGEGDDNARVLRYLAKLTVNPARAHGLSHEVGSLEPGKLADVVLWRPEYFGAKPQLVLKSGFPAYGVTGDPNAATDTSEPLVLGPQFGAHGAAAAELSVAFVAGAAVGLGAEALPTRRRRVPVRGTRNIGPADLLLNSRTGQVEVDARTGLVTLDGDPVRSGPADSVSLNRLYFL</sequence>
<proteinExistence type="inferred from homology"/>
<evidence type="ECO:0000259" key="13">
    <source>
        <dbReference type="PROSITE" id="PS51368"/>
    </source>
</evidence>
<evidence type="ECO:0000313" key="15">
    <source>
        <dbReference type="Proteomes" id="UP000259636"/>
    </source>
</evidence>